<dbReference type="PROSITE" id="PS50113">
    <property type="entry name" value="PAC"/>
    <property type="match status" value="2"/>
</dbReference>
<dbReference type="Pfam" id="PF13185">
    <property type="entry name" value="GAF_2"/>
    <property type="match status" value="1"/>
</dbReference>
<dbReference type="InterPro" id="IPR000700">
    <property type="entry name" value="PAS-assoc_C"/>
</dbReference>
<dbReference type="AlphaFoldDB" id="A0A5R9GRW6"/>
<gene>
    <name evidence="5" type="ORF">FEF65_05140</name>
</gene>
<dbReference type="InterPro" id="IPR029787">
    <property type="entry name" value="Nucleotide_cyclase"/>
</dbReference>
<dbReference type="PANTHER" id="PTHR44757:SF2">
    <property type="entry name" value="BIOFILM ARCHITECTURE MAINTENANCE PROTEIN MBAA"/>
    <property type="match status" value="1"/>
</dbReference>
<dbReference type="Gene3D" id="3.30.70.270">
    <property type="match status" value="1"/>
</dbReference>
<dbReference type="SUPFAM" id="SSF55785">
    <property type="entry name" value="PYP-like sensor domain (PAS domain)"/>
    <property type="match status" value="3"/>
</dbReference>
<dbReference type="SUPFAM" id="SSF55073">
    <property type="entry name" value="Nucleotide cyclase"/>
    <property type="match status" value="1"/>
</dbReference>
<dbReference type="SUPFAM" id="SSF55781">
    <property type="entry name" value="GAF domain-like"/>
    <property type="match status" value="1"/>
</dbReference>
<dbReference type="InterPro" id="IPR018771">
    <property type="entry name" value="PocR_dom"/>
</dbReference>
<feature type="domain" description="PAC" evidence="3">
    <location>
        <begin position="730"/>
        <end position="781"/>
    </location>
</feature>
<protein>
    <submittedName>
        <fullName evidence="5">Diguanylate cyclase</fullName>
    </submittedName>
</protein>
<dbReference type="CDD" id="cd01949">
    <property type="entry name" value="GGDEF"/>
    <property type="match status" value="1"/>
</dbReference>
<evidence type="ECO:0000256" key="1">
    <source>
        <dbReference type="SAM" id="Coils"/>
    </source>
</evidence>
<dbReference type="SMART" id="SM00091">
    <property type="entry name" value="PAS"/>
    <property type="match status" value="3"/>
</dbReference>
<dbReference type="CDD" id="cd00130">
    <property type="entry name" value="PAS"/>
    <property type="match status" value="3"/>
</dbReference>
<feature type="domain" description="GGDEF" evidence="4">
    <location>
        <begin position="813"/>
        <end position="946"/>
    </location>
</feature>
<dbReference type="PANTHER" id="PTHR44757">
    <property type="entry name" value="DIGUANYLATE CYCLASE DGCP"/>
    <property type="match status" value="1"/>
</dbReference>
<dbReference type="Pfam" id="PF13188">
    <property type="entry name" value="PAS_8"/>
    <property type="match status" value="1"/>
</dbReference>
<evidence type="ECO:0000313" key="5">
    <source>
        <dbReference type="EMBL" id="TLS67835.1"/>
    </source>
</evidence>
<evidence type="ECO:0000259" key="2">
    <source>
        <dbReference type="PROSITE" id="PS50112"/>
    </source>
</evidence>
<organism evidence="5 6">
    <name type="scientific">Mariprofundus erugo</name>
    <dbReference type="NCBI Taxonomy" id="2528639"/>
    <lineage>
        <taxon>Bacteria</taxon>
        <taxon>Pseudomonadati</taxon>
        <taxon>Pseudomonadota</taxon>
        <taxon>Candidatius Mariprofundia</taxon>
        <taxon>Mariprofundales</taxon>
        <taxon>Mariprofundaceae</taxon>
        <taxon>Mariprofundus</taxon>
    </lineage>
</organism>
<evidence type="ECO:0000259" key="3">
    <source>
        <dbReference type="PROSITE" id="PS50113"/>
    </source>
</evidence>
<dbReference type="PROSITE" id="PS50887">
    <property type="entry name" value="GGDEF"/>
    <property type="match status" value="1"/>
</dbReference>
<accession>A0A5R9GRW6</accession>
<dbReference type="NCBIfam" id="TIGR00229">
    <property type="entry name" value="sensory_box"/>
    <property type="match status" value="3"/>
</dbReference>
<keyword evidence="6" id="KW-1185">Reference proteome</keyword>
<feature type="domain" description="PAS" evidence="2">
    <location>
        <begin position="238"/>
        <end position="293"/>
    </location>
</feature>
<dbReference type="NCBIfam" id="TIGR00254">
    <property type="entry name" value="GGDEF"/>
    <property type="match status" value="1"/>
</dbReference>
<dbReference type="PROSITE" id="PS50112">
    <property type="entry name" value="PAS"/>
    <property type="match status" value="2"/>
</dbReference>
<dbReference type="GO" id="GO:0003824">
    <property type="term" value="F:catalytic activity"/>
    <property type="evidence" value="ECO:0007669"/>
    <property type="project" value="UniProtKB-ARBA"/>
</dbReference>
<feature type="domain" description="PAC" evidence="3">
    <location>
        <begin position="604"/>
        <end position="656"/>
    </location>
</feature>
<dbReference type="Gene3D" id="3.30.450.20">
    <property type="entry name" value="PAS domain"/>
    <property type="match status" value="3"/>
</dbReference>
<dbReference type="Pfam" id="PF00990">
    <property type="entry name" value="GGDEF"/>
    <property type="match status" value="1"/>
</dbReference>
<dbReference type="FunFam" id="3.30.70.270:FF:000001">
    <property type="entry name" value="Diguanylate cyclase domain protein"/>
    <property type="match status" value="1"/>
</dbReference>
<dbReference type="InterPro" id="IPR000160">
    <property type="entry name" value="GGDEF_dom"/>
</dbReference>
<dbReference type="InterPro" id="IPR000014">
    <property type="entry name" value="PAS"/>
</dbReference>
<evidence type="ECO:0000313" key="6">
    <source>
        <dbReference type="Proteomes" id="UP000306585"/>
    </source>
</evidence>
<dbReference type="Pfam" id="PF08448">
    <property type="entry name" value="PAS_4"/>
    <property type="match status" value="2"/>
</dbReference>
<dbReference type="InterPro" id="IPR003018">
    <property type="entry name" value="GAF"/>
</dbReference>
<feature type="coiled-coil region" evidence="1">
    <location>
        <begin position="515"/>
        <end position="542"/>
    </location>
</feature>
<dbReference type="Proteomes" id="UP000306585">
    <property type="component" value="Unassembled WGS sequence"/>
</dbReference>
<dbReference type="SMART" id="SM00267">
    <property type="entry name" value="GGDEF"/>
    <property type="match status" value="1"/>
</dbReference>
<comment type="caution">
    <text evidence="5">The sequence shown here is derived from an EMBL/GenBank/DDBJ whole genome shotgun (WGS) entry which is preliminary data.</text>
</comment>
<dbReference type="Gene3D" id="3.30.450.40">
    <property type="match status" value="1"/>
</dbReference>
<name>A0A5R9GRW6_9PROT</name>
<evidence type="ECO:0000259" key="4">
    <source>
        <dbReference type="PROSITE" id="PS50887"/>
    </source>
</evidence>
<dbReference type="SMART" id="SM00065">
    <property type="entry name" value="GAF"/>
    <property type="match status" value="1"/>
</dbReference>
<proteinExistence type="predicted"/>
<dbReference type="InterPro" id="IPR035965">
    <property type="entry name" value="PAS-like_dom_sf"/>
</dbReference>
<reference evidence="5 6" key="1">
    <citation type="journal article" date="2019" name="Appl. Environ. Microbiol.">
        <title>Environmental Evidence and Genomic Insight of Iron-oxidizing Bacteria Preference Towards More Corrosion Resistant Stainless Steel at Higher Salinities.</title>
        <authorList>
            <person name="Garrison C.E."/>
            <person name="Price K.A."/>
            <person name="Field E.K."/>
        </authorList>
    </citation>
    <scope>NUCLEOTIDE SEQUENCE [LARGE SCALE GENOMIC DNA]</scope>
    <source>
        <strain evidence="5 6">P3</strain>
    </source>
</reference>
<dbReference type="EMBL" id="VBRY01000004">
    <property type="protein sequence ID" value="TLS67835.1"/>
    <property type="molecule type" value="Genomic_DNA"/>
</dbReference>
<dbReference type="InterPro" id="IPR029016">
    <property type="entry name" value="GAF-like_dom_sf"/>
</dbReference>
<dbReference type="InterPro" id="IPR043128">
    <property type="entry name" value="Rev_trsase/Diguanyl_cyclase"/>
</dbReference>
<dbReference type="Pfam" id="PF10114">
    <property type="entry name" value="PocR"/>
    <property type="match status" value="1"/>
</dbReference>
<sequence>MGRKSSSCSRTDPKAYILNVSAHFLPSDHVMSHAMIRRQKLAEMMNKESESSVPVFKFGDLVDVTSFGQLLESFFKATGIPNGLVAPGGELITQAGWVDACVYFHRANPDMQHRCHQSNIRLMGKLHKGEVTGCLCENGLYDYATPVVIEGQQLATLFLGQVFSEAPDMEFFRKQAELFKFDETSYLDAIRAVPIVSKARMEAHMACMVGMAQVLASNGLARLRETKLEHDLKKSSEQRIELEDLLNLSPIGIGWSDANGTVEYVNRRFTELFGYTLGDLPDLSVWYQSAYPDPDYREKVVVPWQQAVALAHQEGTVPPELEVNVTCRDGSVRRVVIRVSWVGNKRLVNFSDITDHWQSELRNRAHDAMLEMVARGLPLSDILSAIVSAIEAEEPSSMCSVLLLDQESQCLYTGAAPGLPDFYNNIVNGLKIGMGVGSCGTAAFSGKRVIVEDISTHEYWRVAAEIAQQANLGSCWSEPIFGSKGNVLGTFAIYHSQPSTPSPEDIERITFAANIAAIAIENRNTRDELAEREREFRSLAENAPDNIARYDLHGRMIYANPRLEQTLHAPAEKMLGRRPAEHAQGYECYYESQLMHVIETGEEVSFEFGALGAMDDTPTHLIHMVAERDEAGAIVGVLAIGRDISERKQMEQLLEAREREFRTLAENAPVLIARYDCEGRLLYSNPKLKYNFPVPVETVIGKRLDEFPELPFAAFFMDKVSQIVTTGEARVFETEIPGIDGEETHLVSMVAERDESGAISGILTIGQDITGRKRMERELERQAHFDALTGLANRRYFLQQAESEIGRCRRYGGTLSLTMFDIDFFKKVNDSYGHDVGDQVLRKVADWCGTVLRDIDTIGRLGGEEFAILMPQTDLQQGLDVAERLRMAMAEDGIALPGGDQLGITASFGVVTLDEGEGDIDALLIRADQAMYRAKKAGRNRVCSGG</sequence>
<dbReference type="InterPro" id="IPR013656">
    <property type="entry name" value="PAS_4"/>
</dbReference>
<dbReference type="InterPro" id="IPR052155">
    <property type="entry name" value="Biofilm_reg_signaling"/>
</dbReference>
<feature type="domain" description="PAS" evidence="2">
    <location>
        <begin position="532"/>
        <end position="577"/>
    </location>
</feature>
<keyword evidence="1" id="KW-0175">Coiled coil</keyword>